<organism evidence="3 4">
    <name type="scientific">Saccoglossus kowalevskii</name>
    <name type="common">Acorn worm</name>
    <dbReference type="NCBI Taxonomy" id="10224"/>
    <lineage>
        <taxon>Eukaryota</taxon>
        <taxon>Metazoa</taxon>
        <taxon>Hemichordata</taxon>
        <taxon>Enteropneusta</taxon>
        <taxon>Harrimaniidae</taxon>
        <taxon>Saccoglossus</taxon>
    </lineage>
</organism>
<evidence type="ECO:0000313" key="4">
    <source>
        <dbReference type="RefSeq" id="XP_006822001.1"/>
    </source>
</evidence>
<dbReference type="RefSeq" id="XP_006822001.1">
    <property type="nucleotide sequence ID" value="XM_006821938.1"/>
</dbReference>
<dbReference type="SMART" id="SM00060">
    <property type="entry name" value="FN3"/>
    <property type="match status" value="1"/>
</dbReference>
<evidence type="ECO:0000256" key="1">
    <source>
        <dbReference type="SAM" id="Phobius"/>
    </source>
</evidence>
<feature type="non-terminal residue" evidence="4">
    <location>
        <position position="320"/>
    </location>
</feature>
<dbReference type="InterPro" id="IPR013783">
    <property type="entry name" value="Ig-like_fold"/>
</dbReference>
<dbReference type="InterPro" id="IPR036116">
    <property type="entry name" value="FN3_sf"/>
</dbReference>
<dbReference type="SUPFAM" id="SSF49265">
    <property type="entry name" value="Fibronectin type III"/>
    <property type="match status" value="1"/>
</dbReference>
<keyword evidence="3" id="KW-1185">Reference proteome</keyword>
<keyword evidence="1" id="KW-0472">Membrane</keyword>
<dbReference type="GeneID" id="102807459"/>
<keyword evidence="1" id="KW-0812">Transmembrane</keyword>
<dbReference type="InterPro" id="IPR003961">
    <property type="entry name" value="FN3_dom"/>
</dbReference>
<gene>
    <name evidence="4" type="primary">LOC102807459</name>
</gene>
<accession>A0ABM0MPR0</accession>
<dbReference type="PROSITE" id="PS50853">
    <property type="entry name" value="FN3"/>
    <property type="match status" value="1"/>
</dbReference>
<protein>
    <submittedName>
        <fullName evidence="4">Neural cell adhesion molecule 2-like</fullName>
    </submittedName>
</protein>
<evidence type="ECO:0000259" key="2">
    <source>
        <dbReference type="PROSITE" id="PS50853"/>
    </source>
</evidence>
<feature type="domain" description="Fibronectin type-III" evidence="2">
    <location>
        <begin position="93"/>
        <end position="189"/>
    </location>
</feature>
<dbReference type="SUPFAM" id="SSF48726">
    <property type="entry name" value="Immunoglobulin"/>
    <property type="match status" value="1"/>
</dbReference>
<evidence type="ECO:0000313" key="3">
    <source>
        <dbReference type="Proteomes" id="UP000694865"/>
    </source>
</evidence>
<proteinExistence type="predicted"/>
<sequence length="320" mass="35869">VPVTNGITDYYSGIGDSISMNVSVDANPLRVTFVDWINYDVVLTDKVDTLSTSTVFINEVTEFHFGVYNITAHNDIGSVVLQVNLHHAGVPEAPVSLEIIDRSYDSLSILLSPGYDGGYSGNTAQYLEYRSTSQASFQSWPSDGMGTRNTTIWIMQLKPSTAYEIKAKTGNIYGIGQFSTTYVFITYREPIVNLNDQTGIIKWTRHEDMKYQCVKIEKLERNDNWIIEENCLDRDVVEYTVKDNNAEYRVTYCSRDNTCEGHHFKATKGTDYADRVESCNTVAIVIGVLVSLLGGCVIGFLIGFILIKRVITKNAKQVKQ</sequence>
<dbReference type="CDD" id="cd00063">
    <property type="entry name" value="FN3"/>
    <property type="match status" value="1"/>
</dbReference>
<name>A0ABM0MPR0_SACKO</name>
<dbReference type="Gene3D" id="2.60.40.10">
    <property type="entry name" value="Immunoglobulins"/>
    <property type="match status" value="2"/>
</dbReference>
<reference evidence="4" key="1">
    <citation type="submission" date="2025-08" db="UniProtKB">
        <authorList>
            <consortium name="RefSeq"/>
        </authorList>
    </citation>
    <scope>IDENTIFICATION</scope>
    <source>
        <tissue evidence="4">Testes</tissue>
    </source>
</reference>
<dbReference type="InterPro" id="IPR036179">
    <property type="entry name" value="Ig-like_dom_sf"/>
</dbReference>
<dbReference type="Proteomes" id="UP000694865">
    <property type="component" value="Unplaced"/>
</dbReference>
<feature type="non-terminal residue" evidence="4">
    <location>
        <position position="1"/>
    </location>
</feature>
<keyword evidence="1" id="KW-1133">Transmembrane helix</keyword>
<feature type="transmembrane region" description="Helical" evidence="1">
    <location>
        <begin position="282"/>
        <end position="307"/>
    </location>
</feature>